<gene>
    <name evidence="1" type="ORF">CJ255_10805</name>
</gene>
<dbReference type="AlphaFoldDB" id="A0A2A6RJ18"/>
<keyword evidence="2" id="KW-1185">Reference proteome</keyword>
<proteinExistence type="predicted"/>
<comment type="caution">
    <text evidence="1">The sequence shown here is derived from an EMBL/GenBank/DDBJ whole genome shotgun (WGS) entry which is preliminary data.</text>
</comment>
<name>A0A2A6RJ18_9CHLR</name>
<sequence>MSNKQRAPRDPKLPKLPKLLDRKIYKTGQTRGADDDEIFQNRVARNSTVLIPYEYWKSASIYPEGETTFERGFIALFSPETYFETPDIEQKMAVNGLKLGENALVFYETRSDWRNYNPDNLGWTYANRRSAPLDGQYVARVSATTAIDGGEKIIRGYTSKPTKGAGIRVYEYASSVIIKKCRLQLEALFWLCKDALEVVTAQGMTVSGATKRKEHNKNECMKSTLLDMNQLQDKRLVSKNGTTMCPLCLEEISADGFFNRVAQAEGRTVHDLTITQLNLFHIDELRLGRYGHKPYNLGWGHHHCNVVVKDSGIDQTLIWMGQVIDRNIQEGYTLPK</sequence>
<dbReference type="Proteomes" id="UP000220527">
    <property type="component" value="Unassembled WGS sequence"/>
</dbReference>
<dbReference type="OrthoDB" id="5179875at2"/>
<dbReference type="Pfam" id="PF09552">
    <property type="entry name" value="RE_BstXI"/>
    <property type="match status" value="1"/>
</dbReference>
<dbReference type="RefSeq" id="WP_097644115.1">
    <property type="nucleotide sequence ID" value="NZ_NQWI01000042.1"/>
</dbReference>
<keyword evidence="1" id="KW-0378">Hydrolase</keyword>
<evidence type="ECO:0000313" key="2">
    <source>
        <dbReference type="Proteomes" id="UP000220527"/>
    </source>
</evidence>
<accession>A0A2A6RJ18</accession>
<dbReference type="EMBL" id="NQWI01000042">
    <property type="protein sequence ID" value="PDW03067.1"/>
    <property type="molecule type" value="Genomic_DNA"/>
</dbReference>
<dbReference type="REBASE" id="279011">
    <property type="entry name" value="Cba153FORF10810P"/>
</dbReference>
<protein>
    <submittedName>
        <fullName evidence="1">Restriction endonuclease</fullName>
    </submittedName>
</protein>
<dbReference type="GO" id="GO:0004519">
    <property type="term" value="F:endonuclease activity"/>
    <property type="evidence" value="ECO:0007669"/>
    <property type="project" value="UniProtKB-KW"/>
</dbReference>
<reference evidence="2" key="1">
    <citation type="submission" date="2017-08" db="EMBL/GenBank/DDBJ databases">
        <authorList>
            <person name="Grouzdev D.S."/>
            <person name="Gaisin V.A."/>
            <person name="Rysina M.S."/>
            <person name="Gorlenko V.M."/>
        </authorList>
    </citation>
    <scope>NUCLEOTIDE SEQUENCE [LARGE SCALE GENOMIC DNA]</scope>
    <source>
        <strain evidence="2">Kir15-3F</strain>
    </source>
</reference>
<keyword evidence="1" id="KW-0255">Endonuclease</keyword>
<dbReference type="InterPro" id="IPR018578">
    <property type="entry name" value="Restrct_endonuc_II_BstXI"/>
</dbReference>
<keyword evidence="1" id="KW-0540">Nuclease</keyword>
<organism evidence="1 2">
    <name type="scientific">Candidatus Viridilinea mediisalina</name>
    <dbReference type="NCBI Taxonomy" id="2024553"/>
    <lineage>
        <taxon>Bacteria</taxon>
        <taxon>Bacillati</taxon>
        <taxon>Chloroflexota</taxon>
        <taxon>Chloroflexia</taxon>
        <taxon>Chloroflexales</taxon>
        <taxon>Chloroflexineae</taxon>
        <taxon>Oscillochloridaceae</taxon>
        <taxon>Candidatus Viridilinea</taxon>
    </lineage>
</organism>
<evidence type="ECO:0000313" key="1">
    <source>
        <dbReference type="EMBL" id="PDW03067.1"/>
    </source>
</evidence>